<proteinExistence type="predicted"/>
<dbReference type="HOGENOM" id="CLU_1274130_0_0_1"/>
<dbReference type="Gramene" id="EFJ26516">
    <property type="protein sequence ID" value="EFJ26516"/>
    <property type="gene ID" value="SELMODRAFT_412814"/>
</dbReference>
<protein>
    <submittedName>
        <fullName evidence="2">Uncharacterized protein</fullName>
    </submittedName>
</protein>
<evidence type="ECO:0000313" key="2">
    <source>
        <dbReference type="EMBL" id="EFJ26516.1"/>
    </source>
</evidence>
<feature type="region of interest" description="Disordered" evidence="1">
    <location>
        <begin position="167"/>
        <end position="189"/>
    </location>
</feature>
<evidence type="ECO:0000256" key="1">
    <source>
        <dbReference type="SAM" id="MobiDB-lite"/>
    </source>
</evidence>
<dbReference type="EMBL" id="GL377584">
    <property type="protein sequence ID" value="EFJ26516.1"/>
    <property type="molecule type" value="Genomic_DNA"/>
</dbReference>
<dbReference type="FunCoup" id="D8RME0">
    <property type="interactions" value="602"/>
</dbReference>
<dbReference type="InterPro" id="IPR028322">
    <property type="entry name" value="PNRC-like_rgn"/>
</dbReference>
<dbReference type="GO" id="GO:0016071">
    <property type="term" value="P:mRNA metabolic process"/>
    <property type="evidence" value="ECO:0007669"/>
    <property type="project" value="UniProtKB-ARBA"/>
</dbReference>
<accession>D8RME0</accession>
<dbReference type="AlphaFoldDB" id="D8RME0"/>
<gene>
    <name evidence="2" type="ORF">SELMODRAFT_412814</name>
</gene>
<keyword evidence="3" id="KW-1185">Reference proteome</keyword>
<organism evidence="3">
    <name type="scientific">Selaginella moellendorffii</name>
    <name type="common">Spikemoss</name>
    <dbReference type="NCBI Taxonomy" id="88036"/>
    <lineage>
        <taxon>Eukaryota</taxon>
        <taxon>Viridiplantae</taxon>
        <taxon>Streptophyta</taxon>
        <taxon>Embryophyta</taxon>
        <taxon>Tracheophyta</taxon>
        <taxon>Lycopodiopsida</taxon>
        <taxon>Selaginellales</taxon>
        <taxon>Selaginellaceae</taxon>
        <taxon>Selaginella</taxon>
    </lineage>
</organism>
<dbReference type="Proteomes" id="UP000001514">
    <property type="component" value="Unassembled WGS sequence"/>
</dbReference>
<evidence type="ECO:0000313" key="3">
    <source>
        <dbReference type="Proteomes" id="UP000001514"/>
    </source>
</evidence>
<sequence>MIVPCLGLFHHPSSASTGAKADFPGAAQQQHDRNNALTGTSQRNRKIHTATDEENSVEVTIVKANGNTETKKLVSGSKKAFSTSTRYDKAMGSYRKQQVACGAANVAPCLNRSLSSPIDAKNRAAKAEVEDEKWAGPAYSKSPPPSSLPFPKFSVPVRSLSMEVAFSNSGGSPSEDIDVAGSNLTSPSPQAPCNCWDAAFATKDLKRILNLDQQVAT</sequence>
<dbReference type="PANTHER" id="PTHR35306:SF1">
    <property type="entry name" value="VQ DOMAIN-CONTAINING PROTEIN"/>
    <property type="match status" value="1"/>
</dbReference>
<dbReference type="InParanoid" id="D8RME0"/>
<dbReference type="Pfam" id="PF15365">
    <property type="entry name" value="PNRC"/>
    <property type="match status" value="1"/>
</dbReference>
<dbReference type="KEGG" id="smo:SELMODRAFT_412814"/>
<name>D8RME0_SELML</name>
<reference evidence="2 3" key="1">
    <citation type="journal article" date="2011" name="Science">
        <title>The Selaginella genome identifies genetic changes associated with the evolution of vascular plants.</title>
        <authorList>
            <person name="Banks J.A."/>
            <person name="Nishiyama T."/>
            <person name="Hasebe M."/>
            <person name="Bowman J.L."/>
            <person name="Gribskov M."/>
            <person name="dePamphilis C."/>
            <person name="Albert V.A."/>
            <person name="Aono N."/>
            <person name="Aoyama T."/>
            <person name="Ambrose B.A."/>
            <person name="Ashton N.W."/>
            <person name="Axtell M.J."/>
            <person name="Barker E."/>
            <person name="Barker M.S."/>
            <person name="Bennetzen J.L."/>
            <person name="Bonawitz N.D."/>
            <person name="Chapple C."/>
            <person name="Cheng C."/>
            <person name="Correa L.G."/>
            <person name="Dacre M."/>
            <person name="DeBarry J."/>
            <person name="Dreyer I."/>
            <person name="Elias M."/>
            <person name="Engstrom E.M."/>
            <person name="Estelle M."/>
            <person name="Feng L."/>
            <person name="Finet C."/>
            <person name="Floyd S.K."/>
            <person name="Frommer W.B."/>
            <person name="Fujita T."/>
            <person name="Gramzow L."/>
            <person name="Gutensohn M."/>
            <person name="Harholt J."/>
            <person name="Hattori M."/>
            <person name="Heyl A."/>
            <person name="Hirai T."/>
            <person name="Hiwatashi Y."/>
            <person name="Ishikawa M."/>
            <person name="Iwata M."/>
            <person name="Karol K.G."/>
            <person name="Koehler B."/>
            <person name="Kolukisaoglu U."/>
            <person name="Kubo M."/>
            <person name="Kurata T."/>
            <person name="Lalonde S."/>
            <person name="Li K."/>
            <person name="Li Y."/>
            <person name="Litt A."/>
            <person name="Lyons E."/>
            <person name="Manning G."/>
            <person name="Maruyama T."/>
            <person name="Michael T.P."/>
            <person name="Mikami K."/>
            <person name="Miyazaki S."/>
            <person name="Morinaga S."/>
            <person name="Murata T."/>
            <person name="Mueller-Roeber B."/>
            <person name="Nelson D.R."/>
            <person name="Obara M."/>
            <person name="Oguri Y."/>
            <person name="Olmstead R.G."/>
            <person name="Onodera N."/>
            <person name="Petersen B.L."/>
            <person name="Pils B."/>
            <person name="Prigge M."/>
            <person name="Rensing S.A."/>
            <person name="Riano-Pachon D.M."/>
            <person name="Roberts A.W."/>
            <person name="Sato Y."/>
            <person name="Scheller H.V."/>
            <person name="Schulz B."/>
            <person name="Schulz C."/>
            <person name="Shakirov E.V."/>
            <person name="Shibagaki N."/>
            <person name="Shinohara N."/>
            <person name="Shippen D.E."/>
            <person name="Soerensen I."/>
            <person name="Sotooka R."/>
            <person name="Sugimoto N."/>
            <person name="Sugita M."/>
            <person name="Sumikawa N."/>
            <person name="Tanurdzic M."/>
            <person name="Theissen G."/>
            <person name="Ulvskov P."/>
            <person name="Wakazuki S."/>
            <person name="Weng J.K."/>
            <person name="Willats W.W."/>
            <person name="Wipf D."/>
            <person name="Wolf P.G."/>
            <person name="Yang L."/>
            <person name="Zimmer A.D."/>
            <person name="Zhu Q."/>
            <person name="Mitros T."/>
            <person name="Hellsten U."/>
            <person name="Loque D."/>
            <person name="Otillar R."/>
            <person name="Salamov A."/>
            <person name="Schmutz J."/>
            <person name="Shapiro H."/>
            <person name="Lindquist E."/>
            <person name="Lucas S."/>
            <person name="Rokhsar D."/>
            <person name="Grigoriev I.V."/>
        </authorList>
    </citation>
    <scope>NUCLEOTIDE SEQUENCE [LARGE SCALE GENOMIC DNA]</scope>
</reference>
<dbReference type="PANTHER" id="PTHR35306">
    <property type="entry name" value="BNAA03G57290D PROTEIN"/>
    <property type="match status" value="1"/>
</dbReference>
<dbReference type="STRING" id="88036.D8RME0"/>
<feature type="region of interest" description="Disordered" evidence="1">
    <location>
        <begin position="16"/>
        <end position="41"/>
    </location>
</feature>